<dbReference type="EMBL" id="UXSR01005299">
    <property type="protein sequence ID" value="VDD80818.1"/>
    <property type="molecule type" value="Genomic_DNA"/>
</dbReference>
<sequence length="62" mass="6952">MLILEGVLAIGDKTPNKVCDNDSNFRGGENDIKLLLKAWNQGKIAKALTIRECDWIFNPPPR</sequence>
<proteinExistence type="predicted"/>
<evidence type="ECO:0000313" key="3">
    <source>
        <dbReference type="WBParaSite" id="MCOS_0000682001-mRNA-1"/>
    </source>
</evidence>
<evidence type="ECO:0000313" key="1">
    <source>
        <dbReference type="EMBL" id="VDD80818.1"/>
    </source>
</evidence>
<keyword evidence="2" id="KW-1185">Reference proteome</keyword>
<accession>A0A0R3UHJ4</accession>
<reference evidence="1 2" key="2">
    <citation type="submission" date="2018-10" db="EMBL/GenBank/DDBJ databases">
        <authorList>
            <consortium name="Pathogen Informatics"/>
        </authorList>
    </citation>
    <scope>NUCLEOTIDE SEQUENCE [LARGE SCALE GENOMIC DNA]</scope>
</reference>
<organism evidence="3">
    <name type="scientific">Mesocestoides corti</name>
    <name type="common">Flatworm</name>
    <dbReference type="NCBI Taxonomy" id="53468"/>
    <lineage>
        <taxon>Eukaryota</taxon>
        <taxon>Metazoa</taxon>
        <taxon>Spiralia</taxon>
        <taxon>Lophotrochozoa</taxon>
        <taxon>Platyhelminthes</taxon>
        <taxon>Cestoda</taxon>
        <taxon>Eucestoda</taxon>
        <taxon>Cyclophyllidea</taxon>
        <taxon>Mesocestoididae</taxon>
        <taxon>Mesocestoides</taxon>
    </lineage>
</organism>
<dbReference type="WBParaSite" id="MCOS_0000682001-mRNA-1">
    <property type="protein sequence ID" value="MCOS_0000682001-mRNA-1"/>
    <property type="gene ID" value="MCOS_0000682001"/>
</dbReference>
<dbReference type="Proteomes" id="UP000267029">
    <property type="component" value="Unassembled WGS sequence"/>
</dbReference>
<reference evidence="3" key="1">
    <citation type="submission" date="2017-02" db="UniProtKB">
        <authorList>
            <consortium name="WormBaseParasite"/>
        </authorList>
    </citation>
    <scope>IDENTIFICATION</scope>
</reference>
<name>A0A0R3UHJ4_MESCO</name>
<dbReference type="OrthoDB" id="10049357at2759"/>
<evidence type="ECO:0000313" key="2">
    <source>
        <dbReference type="Proteomes" id="UP000267029"/>
    </source>
</evidence>
<protein>
    <submittedName>
        <fullName evidence="3">Type II restriction endonuclease</fullName>
    </submittedName>
</protein>
<dbReference type="AlphaFoldDB" id="A0A0R3UHJ4"/>
<gene>
    <name evidence="1" type="ORF">MCOS_LOCUS6821</name>
</gene>